<feature type="domain" description="VWFA" evidence="4">
    <location>
        <begin position="199"/>
        <end position="402"/>
    </location>
</feature>
<dbReference type="InterPro" id="IPR036047">
    <property type="entry name" value="F-box-like_dom_sf"/>
</dbReference>
<evidence type="ECO:0000256" key="2">
    <source>
        <dbReference type="SAM" id="MobiDB-lite"/>
    </source>
</evidence>
<proteinExistence type="predicted"/>
<dbReference type="AlphaFoldDB" id="A0A5J4YI63"/>
<evidence type="ECO:0008006" key="7">
    <source>
        <dbReference type="Google" id="ProtNLM"/>
    </source>
</evidence>
<keyword evidence="1" id="KW-0175">Coiled coil</keyword>
<dbReference type="PROSITE" id="PS50234">
    <property type="entry name" value="VWFA"/>
    <property type="match status" value="1"/>
</dbReference>
<dbReference type="Pfam" id="PF00092">
    <property type="entry name" value="VWA"/>
    <property type="match status" value="1"/>
</dbReference>
<dbReference type="PROSITE" id="PS50181">
    <property type="entry name" value="FBOX"/>
    <property type="match status" value="1"/>
</dbReference>
<dbReference type="InterPro" id="IPR036465">
    <property type="entry name" value="vWFA_dom_sf"/>
</dbReference>
<feature type="region of interest" description="Disordered" evidence="2">
    <location>
        <begin position="464"/>
        <end position="490"/>
    </location>
</feature>
<dbReference type="SMART" id="SM00256">
    <property type="entry name" value="FBOX"/>
    <property type="match status" value="1"/>
</dbReference>
<name>A0A5J4YI63_PORPP</name>
<sequence>MEVSAWSGCGRTRRRRTLEMERERADGRDGGERVEEPLQLPVDVFREICAFLDLQALLELQCVSRAYRRALERDQSCWRRAALHEIGAFQDVALCDRAAVLAGGWKQLLRESGRLNRRRNHHWDNACDSELRAAAEMMLHCTRSWTQSRPGAKTAGVYEPALCSLPRDDTCSSTSSVSSHEDSHQHRSAHERSGGIAVRILVLMDGSSSISDEDFSSMKRYVVRMLEAAAEEARRQSDIGFLVSVIQFNQTCVVELPFVRVEENADTLVQRVLSISQLMGSTDIPLALFKAEELLRNLAVDVNSTENASERRTKCEDIVVLLSDGQMRQEESLWLGSFISETLGAVFCAAGVGRDVDEHVLSQLVQHGRQNLRAHGHGVFFLMRKWRDTCETVAAHARRSRLSPAPPTSHFAPPFNSPDRVYGLPAITPMSSTAAFLKKMGKGGDMDPETFLKMQQEAKEAKMRSATASRLASKDPAAMGNGGDGDVPGAPPMPRAPSALAAKPASTVKRVEKKVRTLPPEIKAGDSEEVIALKKKIKQTEAEIQDMLRKMAEYNERLERIVLIVDAEKLENLTPA</sequence>
<evidence type="ECO:0000313" key="5">
    <source>
        <dbReference type="EMBL" id="KAA8491141.1"/>
    </source>
</evidence>
<protein>
    <recommendedName>
        <fullName evidence="7">VWFA domain-containing protein</fullName>
    </recommendedName>
</protein>
<dbReference type="Pfam" id="PF00646">
    <property type="entry name" value="F-box"/>
    <property type="match status" value="1"/>
</dbReference>
<gene>
    <name evidence="5" type="ORF">FVE85_4558</name>
</gene>
<comment type="caution">
    <text evidence="5">The sequence shown here is derived from an EMBL/GenBank/DDBJ whole genome shotgun (WGS) entry which is preliminary data.</text>
</comment>
<dbReference type="Gene3D" id="1.20.1280.50">
    <property type="match status" value="1"/>
</dbReference>
<dbReference type="PRINTS" id="PR00453">
    <property type="entry name" value="VWFADOMAIN"/>
</dbReference>
<organism evidence="5 6">
    <name type="scientific">Porphyridium purpureum</name>
    <name type="common">Red alga</name>
    <name type="synonym">Porphyridium cruentum</name>
    <dbReference type="NCBI Taxonomy" id="35688"/>
    <lineage>
        <taxon>Eukaryota</taxon>
        <taxon>Rhodophyta</taxon>
        <taxon>Bangiophyceae</taxon>
        <taxon>Porphyridiales</taxon>
        <taxon>Porphyridiaceae</taxon>
        <taxon>Porphyridium</taxon>
    </lineage>
</organism>
<feature type="domain" description="F-box" evidence="3">
    <location>
        <begin position="34"/>
        <end position="81"/>
    </location>
</feature>
<dbReference type="InterPro" id="IPR002035">
    <property type="entry name" value="VWF_A"/>
</dbReference>
<feature type="coiled-coil region" evidence="1">
    <location>
        <begin position="530"/>
        <end position="557"/>
    </location>
</feature>
<reference evidence="6" key="1">
    <citation type="journal article" date="2019" name="Nat. Commun.">
        <title>Expansion of phycobilisome linker gene families in mesophilic red algae.</title>
        <authorList>
            <person name="Lee J."/>
            <person name="Kim D."/>
            <person name="Bhattacharya D."/>
            <person name="Yoon H.S."/>
        </authorList>
    </citation>
    <scope>NUCLEOTIDE SEQUENCE [LARGE SCALE GENOMIC DNA]</scope>
    <source>
        <strain evidence="6">CCMP 1328</strain>
    </source>
</reference>
<accession>A0A5J4YI63</accession>
<evidence type="ECO:0000313" key="6">
    <source>
        <dbReference type="Proteomes" id="UP000324585"/>
    </source>
</evidence>
<dbReference type="SUPFAM" id="SSF53300">
    <property type="entry name" value="vWA-like"/>
    <property type="match status" value="1"/>
</dbReference>
<dbReference type="CDD" id="cd00198">
    <property type="entry name" value="vWFA"/>
    <property type="match status" value="1"/>
</dbReference>
<dbReference type="Proteomes" id="UP000324585">
    <property type="component" value="Unassembled WGS sequence"/>
</dbReference>
<evidence type="ECO:0000256" key="1">
    <source>
        <dbReference type="SAM" id="Coils"/>
    </source>
</evidence>
<dbReference type="Gene3D" id="3.40.50.410">
    <property type="entry name" value="von Willebrand factor, type A domain"/>
    <property type="match status" value="1"/>
</dbReference>
<evidence type="ECO:0000259" key="4">
    <source>
        <dbReference type="PROSITE" id="PS50234"/>
    </source>
</evidence>
<dbReference type="InterPro" id="IPR001810">
    <property type="entry name" value="F-box_dom"/>
</dbReference>
<keyword evidence="6" id="KW-1185">Reference proteome</keyword>
<evidence type="ECO:0000259" key="3">
    <source>
        <dbReference type="PROSITE" id="PS50181"/>
    </source>
</evidence>
<dbReference type="SUPFAM" id="SSF81383">
    <property type="entry name" value="F-box domain"/>
    <property type="match status" value="1"/>
</dbReference>
<dbReference type="EMBL" id="VRMN01000016">
    <property type="protein sequence ID" value="KAA8491141.1"/>
    <property type="molecule type" value="Genomic_DNA"/>
</dbReference>
<dbReference type="SMART" id="SM00327">
    <property type="entry name" value="VWA"/>
    <property type="match status" value="1"/>
</dbReference>